<reference evidence="3" key="1">
    <citation type="journal article" date="2021" name="J Fungi (Basel)">
        <title>Virulence traits and population genomics of the black yeast Aureobasidium melanogenum.</title>
        <authorList>
            <person name="Cernosa A."/>
            <person name="Sun X."/>
            <person name="Gostincar C."/>
            <person name="Fang C."/>
            <person name="Gunde-Cimerman N."/>
            <person name="Song Z."/>
        </authorList>
    </citation>
    <scope>NUCLEOTIDE SEQUENCE</scope>
    <source>
        <strain evidence="3">EXF-9911</strain>
    </source>
</reference>
<dbReference type="EMBL" id="JAHFXF010000558">
    <property type="protein sequence ID" value="KAG9685692.1"/>
    <property type="molecule type" value="Genomic_DNA"/>
</dbReference>
<keyword evidence="2" id="KW-0472">Membrane</keyword>
<dbReference type="AlphaFoldDB" id="A0A9P8EBV8"/>
<protein>
    <submittedName>
        <fullName evidence="3">Uncharacterized protein</fullName>
    </submittedName>
</protein>
<feature type="transmembrane region" description="Helical" evidence="2">
    <location>
        <begin position="72"/>
        <end position="91"/>
    </location>
</feature>
<proteinExistence type="predicted"/>
<feature type="region of interest" description="Disordered" evidence="1">
    <location>
        <begin position="27"/>
        <end position="53"/>
    </location>
</feature>
<evidence type="ECO:0000256" key="1">
    <source>
        <dbReference type="SAM" id="MobiDB-lite"/>
    </source>
</evidence>
<feature type="transmembrane region" description="Helical" evidence="2">
    <location>
        <begin position="201"/>
        <end position="219"/>
    </location>
</feature>
<organism evidence="3 4">
    <name type="scientific">Aureobasidium melanogenum</name>
    <name type="common">Aureobasidium pullulans var. melanogenum</name>
    <dbReference type="NCBI Taxonomy" id="46634"/>
    <lineage>
        <taxon>Eukaryota</taxon>
        <taxon>Fungi</taxon>
        <taxon>Dikarya</taxon>
        <taxon>Ascomycota</taxon>
        <taxon>Pezizomycotina</taxon>
        <taxon>Dothideomycetes</taxon>
        <taxon>Dothideomycetidae</taxon>
        <taxon>Dothideales</taxon>
        <taxon>Saccotheciaceae</taxon>
        <taxon>Aureobasidium</taxon>
    </lineage>
</organism>
<evidence type="ECO:0000313" key="4">
    <source>
        <dbReference type="Proteomes" id="UP000779574"/>
    </source>
</evidence>
<sequence length="224" mass="24458">MSNTRSTLSPPSYDSVRSSYISPYEATPSVNLLGPNQHPNAEKSQKSPSLSTSEALDDLNEIKGWPEQPRKLRDRSVLSILLVLAALAAKLHGQPIEHNGLGRDVKRTTQLGPTIFPIIFAAVAGISLKTLTRYYAERGMQLGVLELLLASHTVWGAIESRMLLRKFTVVGVHLFFLWSLSPLGGQGFLRIMTTRIDATTTLSLGLVYLLTGAILPNMTSSVFA</sequence>
<dbReference type="Proteomes" id="UP000779574">
    <property type="component" value="Unassembled WGS sequence"/>
</dbReference>
<feature type="region of interest" description="Disordered" evidence="1">
    <location>
        <begin position="1"/>
        <end position="20"/>
    </location>
</feature>
<evidence type="ECO:0000313" key="3">
    <source>
        <dbReference type="EMBL" id="KAG9685692.1"/>
    </source>
</evidence>
<dbReference type="OrthoDB" id="3692311at2759"/>
<keyword evidence="2" id="KW-1133">Transmembrane helix</keyword>
<reference evidence="3" key="2">
    <citation type="submission" date="2021-08" db="EMBL/GenBank/DDBJ databases">
        <authorList>
            <person name="Gostincar C."/>
            <person name="Sun X."/>
            <person name="Song Z."/>
            <person name="Gunde-Cimerman N."/>
        </authorList>
    </citation>
    <scope>NUCLEOTIDE SEQUENCE</scope>
    <source>
        <strain evidence="3">EXF-9911</strain>
    </source>
</reference>
<evidence type="ECO:0000256" key="2">
    <source>
        <dbReference type="SAM" id="Phobius"/>
    </source>
</evidence>
<accession>A0A9P8EBV8</accession>
<name>A0A9P8EBV8_AURME</name>
<gene>
    <name evidence="3" type="ORF">KCU76_g11539</name>
</gene>
<feature type="non-terminal residue" evidence="3">
    <location>
        <position position="224"/>
    </location>
</feature>
<feature type="transmembrane region" description="Helical" evidence="2">
    <location>
        <begin position="111"/>
        <end position="128"/>
    </location>
</feature>
<comment type="caution">
    <text evidence="3">The sequence shown here is derived from an EMBL/GenBank/DDBJ whole genome shotgun (WGS) entry which is preliminary data.</text>
</comment>
<keyword evidence="2" id="KW-0812">Transmembrane</keyword>
<feature type="transmembrane region" description="Helical" evidence="2">
    <location>
        <begin position="170"/>
        <end position="189"/>
    </location>
</feature>